<organism evidence="1 2">
    <name type="scientific">Rangifer tarandus platyrhynchus</name>
    <name type="common">Svalbard reindeer</name>
    <dbReference type="NCBI Taxonomy" id="3082113"/>
    <lineage>
        <taxon>Eukaryota</taxon>
        <taxon>Metazoa</taxon>
        <taxon>Chordata</taxon>
        <taxon>Craniata</taxon>
        <taxon>Vertebrata</taxon>
        <taxon>Euteleostomi</taxon>
        <taxon>Mammalia</taxon>
        <taxon>Eutheria</taxon>
        <taxon>Laurasiatheria</taxon>
        <taxon>Artiodactyla</taxon>
        <taxon>Ruminantia</taxon>
        <taxon>Pecora</taxon>
        <taxon>Cervidae</taxon>
        <taxon>Odocoileinae</taxon>
        <taxon>Rangifer</taxon>
    </lineage>
</organism>
<evidence type="ECO:0000313" key="2">
    <source>
        <dbReference type="Proteomes" id="UP001162501"/>
    </source>
</evidence>
<reference evidence="1" key="2">
    <citation type="submission" date="2025-03" db="EMBL/GenBank/DDBJ databases">
        <authorList>
            <consortium name="ELIXIR-Norway"/>
            <consortium name="Elixir Norway"/>
        </authorList>
    </citation>
    <scope>NUCLEOTIDE SEQUENCE</scope>
</reference>
<evidence type="ECO:0000313" key="1">
    <source>
        <dbReference type="EMBL" id="CAN0553989.1"/>
    </source>
</evidence>
<dbReference type="Proteomes" id="UP001162501">
    <property type="component" value="Chromosome 7"/>
</dbReference>
<sequence length="288" mass="30385">MEAGTLGKPKAFASAELADWRGRRMGARSLRPCPSVLAVLQPGLPAAPPLPNSQPPLTLPGHSPTSQASKPDAHAASCIATIGQKTSSDWPINGALSPPCYWVEQNKNKQSERGQRSSEVETDAEVRGPGRLTRDLGEQQRRRRRRPEGSVAAARLARSGGPRCLPQLLSLQRQPLVGGGGVGGSWRRRPSPCRACGAGVRRLLGDRQAQPRPPQRPGLRRTGPGALLLAPAGSLAARARPLLDPPPGLDGSAGLSQSRGSSPPRRPTFHFPLGVGVGRRVSGPTEIL</sequence>
<protein>
    <submittedName>
        <fullName evidence="1">Uncharacterized protein</fullName>
    </submittedName>
</protein>
<accession>A0AC60A4C1</accession>
<reference evidence="1" key="1">
    <citation type="submission" date="2023-05" db="EMBL/GenBank/DDBJ databases">
        <authorList>
            <consortium name="ELIXIR-Norway"/>
        </authorList>
    </citation>
    <scope>NUCLEOTIDE SEQUENCE</scope>
</reference>
<name>A0AC60A4C1_RANTA</name>
<gene>
    <name evidence="1" type="ORF">MRATA1EN22A_LOCUS26621</name>
</gene>
<proteinExistence type="predicted"/>
<dbReference type="EMBL" id="OX596091">
    <property type="protein sequence ID" value="CAN0553989.1"/>
    <property type="molecule type" value="Genomic_DNA"/>
</dbReference>